<evidence type="ECO:0000313" key="2">
    <source>
        <dbReference type="Proteomes" id="UP000005475"/>
    </source>
</evidence>
<dbReference type="Proteomes" id="UP000005475">
    <property type="component" value="Unassembled WGS sequence"/>
</dbReference>
<dbReference type="EMBL" id="AAXF02000033">
    <property type="protein sequence ID" value="EDO13829.1"/>
    <property type="molecule type" value="Genomic_DNA"/>
</dbReference>
<organism evidence="1 2">
    <name type="scientific">Bacteroides ovatus (strain ATCC 8483 / DSM 1896 / JCM 5824 / BCRC 10623 / CCUG 4943 / NCTC 11153)</name>
    <dbReference type="NCBI Taxonomy" id="411476"/>
    <lineage>
        <taxon>Bacteria</taxon>
        <taxon>Pseudomonadati</taxon>
        <taxon>Bacteroidota</taxon>
        <taxon>Bacteroidia</taxon>
        <taxon>Bacteroidales</taxon>
        <taxon>Bacteroidaceae</taxon>
        <taxon>Bacteroides</taxon>
    </lineage>
</organism>
<comment type="caution">
    <text evidence="1">The sequence shown here is derived from an EMBL/GenBank/DDBJ whole genome shotgun (WGS) entry which is preliminary data.</text>
</comment>
<reference evidence="1 2" key="1">
    <citation type="submission" date="2007-03" db="EMBL/GenBank/DDBJ databases">
        <authorList>
            <person name="Fulton L."/>
            <person name="Clifton S."/>
            <person name="Fulton B."/>
            <person name="Xu J."/>
            <person name="Minx P."/>
            <person name="Pepin K.H."/>
            <person name="Johnson M."/>
            <person name="Thiruvilangam P."/>
            <person name="Bhonagiri V."/>
            <person name="Nash W.E."/>
            <person name="Mardis E.R."/>
            <person name="Wilson R.K."/>
        </authorList>
    </citation>
    <scope>NUCLEOTIDE SEQUENCE [LARGE SCALE GENOMIC DNA]</scope>
    <source>
        <strain evidence="2">ATCC 8483 / DSM 1896 / JCM 5824 / BCRC 10623 / CCUG 4943 / NCTC 11153</strain>
    </source>
</reference>
<gene>
    <name evidence="1" type="ORF">BACOVA_00454</name>
</gene>
<evidence type="ECO:0000313" key="1">
    <source>
        <dbReference type="EMBL" id="EDO13829.1"/>
    </source>
</evidence>
<reference evidence="2" key="2">
    <citation type="submission" date="2007-04" db="EMBL/GenBank/DDBJ databases">
        <title>Draft genome sequence of Bacteroides ovatus (ATCC 8483).</title>
        <authorList>
            <person name="Sudarsanam P."/>
            <person name="Ley R."/>
            <person name="Guruge J."/>
            <person name="Turnbaugh P.J."/>
            <person name="Mahowald M."/>
            <person name="Liep D."/>
            <person name="Gordon J."/>
        </authorList>
    </citation>
    <scope>NUCLEOTIDE SEQUENCE [LARGE SCALE GENOMIC DNA]</scope>
    <source>
        <strain evidence="2">ATCC 8483 / DSM 1896 / JCM 5824 / BCRC 10623 / CCUG 4943 / NCTC 11153</strain>
    </source>
</reference>
<dbReference type="AlphaFoldDB" id="A0AAN3AC28"/>
<accession>A0AAN3AC28</accession>
<name>A0AAN3AC28_BACO1</name>
<protein>
    <submittedName>
        <fullName evidence="1">Uncharacterized protein</fullName>
    </submittedName>
</protein>
<sequence>MDYGKNFFIVLSISAFSARAGNPPSMIDKAEEGV</sequence>
<proteinExistence type="predicted"/>